<proteinExistence type="predicted"/>
<accession>A0A834GE45</accession>
<organism evidence="1 2">
    <name type="scientific">Rhododendron simsii</name>
    <name type="common">Sims's rhododendron</name>
    <dbReference type="NCBI Taxonomy" id="118357"/>
    <lineage>
        <taxon>Eukaryota</taxon>
        <taxon>Viridiplantae</taxon>
        <taxon>Streptophyta</taxon>
        <taxon>Embryophyta</taxon>
        <taxon>Tracheophyta</taxon>
        <taxon>Spermatophyta</taxon>
        <taxon>Magnoliopsida</taxon>
        <taxon>eudicotyledons</taxon>
        <taxon>Gunneridae</taxon>
        <taxon>Pentapetalae</taxon>
        <taxon>asterids</taxon>
        <taxon>Ericales</taxon>
        <taxon>Ericaceae</taxon>
        <taxon>Ericoideae</taxon>
        <taxon>Rhodoreae</taxon>
        <taxon>Rhododendron</taxon>
    </lineage>
</organism>
<reference evidence="1" key="1">
    <citation type="submission" date="2019-11" db="EMBL/GenBank/DDBJ databases">
        <authorList>
            <person name="Liu Y."/>
            <person name="Hou J."/>
            <person name="Li T.-Q."/>
            <person name="Guan C.-H."/>
            <person name="Wu X."/>
            <person name="Wu H.-Z."/>
            <person name="Ling F."/>
            <person name="Zhang R."/>
            <person name="Shi X.-G."/>
            <person name="Ren J.-P."/>
            <person name="Chen E.-F."/>
            <person name="Sun J.-M."/>
        </authorList>
    </citation>
    <scope>NUCLEOTIDE SEQUENCE</scope>
    <source>
        <strain evidence="1">Adult_tree_wgs_1</strain>
        <tissue evidence="1">Leaves</tissue>
    </source>
</reference>
<keyword evidence="2" id="KW-1185">Reference proteome</keyword>
<name>A0A834GE45_RHOSS</name>
<dbReference type="EMBL" id="WJXA01000010">
    <property type="protein sequence ID" value="KAF7129929.1"/>
    <property type="molecule type" value="Genomic_DNA"/>
</dbReference>
<dbReference type="Proteomes" id="UP000626092">
    <property type="component" value="Unassembled WGS sequence"/>
</dbReference>
<comment type="caution">
    <text evidence="1">The sequence shown here is derived from an EMBL/GenBank/DDBJ whole genome shotgun (WGS) entry which is preliminary data.</text>
</comment>
<sequence>MQHSRKGSLAVSAEPSLVFEPFPKPPALSERSLAAGAAPAAKDLSESARGFGNGLKTKALLKFPSNDLCPFAHLKGLEAL</sequence>
<evidence type="ECO:0000313" key="2">
    <source>
        <dbReference type="Proteomes" id="UP000626092"/>
    </source>
</evidence>
<evidence type="ECO:0000313" key="1">
    <source>
        <dbReference type="EMBL" id="KAF7129929.1"/>
    </source>
</evidence>
<gene>
    <name evidence="1" type="ORF">RHSIM_Rhsim10G0197100</name>
</gene>
<protein>
    <submittedName>
        <fullName evidence="1">Uncharacterized protein</fullName>
    </submittedName>
</protein>
<dbReference type="AlphaFoldDB" id="A0A834GE45"/>